<dbReference type="RefSeq" id="XP_009223576.1">
    <property type="nucleotide sequence ID" value="XM_009225312.1"/>
</dbReference>
<keyword evidence="4" id="KW-1185">Reference proteome</keyword>
<feature type="region of interest" description="Disordered" evidence="1">
    <location>
        <begin position="438"/>
        <end position="459"/>
    </location>
</feature>
<dbReference type="HOGENOM" id="CLU_689134_0_0_1"/>
<sequence>MHKIPPWVQHHGGLAPHLTVTAPDPVSRSTFVGIATASRSGPSPTFTMPLSHMLFNLFSVALLGGVSLPGAHAAGSIPSRRITEYQLPVATETHEFARVPGTDLLVLSQMSNSHLVKIQLDPKTEQPLDLRSFPMGKDDKSGLHGMWPSEKRPGLVWMSLQWENKLLLVDAGRKSLEEKPTVVTTIDIPQPGNGPHCVFEIKGRVWAGLKVASKQDGGYYVFSSDLDGGNPKLYPSLNSPVFIKEDPSTGLIYVTQDAASSIMRINVTSGETAQLPIPPAVGNNPVGMTTIESGPLRGVWFSLAGNATGGTATFGRVVSETGALQFFSLKKPAEIGRKAGLLHVADATTKEAGPGLWLLSTSLLSNSSGDALIRVALDDAVSAIKGEEYNALPTQNAMSHRIVVLNSTVLVSELHTFTLAQLSYENTVAGKWLPDRGTASSSSYGKPGKRQASGKWRDL</sequence>
<gene>
    <name evidence="3" type="primary">20347946</name>
    <name evidence="2" type="ORF">GGTG_07488</name>
</gene>
<dbReference type="EMBL" id="GL385398">
    <property type="protein sequence ID" value="EJT73632.1"/>
    <property type="molecule type" value="Genomic_DNA"/>
</dbReference>
<evidence type="ECO:0000313" key="2">
    <source>
        <dbReference type="EMBL" id="EJT73632.1"/>
    </source>
</evidence>
<dbReference type="VEuPathDB" id="FungiDB:GGTG_07488"/>
<protein>
    <submittedName>
        <fullName evidence="2 3">Uncharacterized protein</fullName>
    </submittedName>
</protein>
<dbReference type="eggNOG" id="ENOG502SCR5">
    <property type="taxonomic scope" value="Eukaryota"/>
</dbReference>
<evidence type="ECO:0000313" key="3">
    <source>
        <dbReference type="EnsemblFungi" id="EJT73632"/>
    </source>
</evidence>
<dbReference type="SUPFAM" id="SSF63825">
    <property type="entry name" value="YWTD domain"/>
    <property type="match status" value="1"/>
</dbReference>
<reference evidence="3" key="4">
    <citation type="journal article" date="2015" name="G3 (Bethesda)">
        <title>Genome sequences of three phytopathogenic species of the Magnaporthaceae family of fungi.</title>
        <authorList>
            <person name="Okagaki L.H."/>
            <person name="Nunes C.C."/>
            <person name="Sailsbery J."/>
            <person name="Clay B."/>
            <person name="Brown D."/>
            <person name="John T."/>
            <person name="Oh Y."/>
            <person name="Young N."/>
            <person name="Fitzgerald M."/>
            <person name="Haas B.J."/>
            <person name="Zeng Q."/>
            <person name="Young S."/>
            <person name="Adiconis X."/>
            <person name="Fan L."/>
            <person name="Levin J.Z."/>
            <person name="Mitchell T.K."/>
            <person name="Okubara P.A."/>
            <person name="Farman M.L."/>
            <person name="Kohn L.M."/>
            <person name="Birren B."/>
            <person name="Ma L.-J."/>
            <person name="Dean R.A."/>
        </authorList>
    </citation>
    <scope>NUCLEOTIDE SEQUENCE</scope>
    <source>
        <strain evidence="3">R3-111a-1</strain>
    </source>
</reference>
<organism evidence="2">
    <name type="scientific">Gaeumannomyces tritici (strain R3-111a-1)</name>
    <name type="common">Wheat and barley take-all root rot fungus</name>
    <name type="synonym">Gaeumannomyces graminis var. tritici</name>
    <dbReference type="NCBI Taxonomy" id="644352"/>
    <lineage>
        <taxon>Eukaryota</taxon>
        <taxon>Fungi</taxon>
        <taxon>Dikarya</taxon>
        <taxon>Ascomycota</taxon>
        <taxon>Pezizomycotina</taxon>
        <taxon>Sordariomycetes</taxon>
        <taxon>Sordariomycetidae</taxon>
        <taxon>Magnaporthales</taxon>
        <taxon>Magnaporthaceae</taxon>
        <taxon>Gaeumannomyces</taxon>
    </lineage>
</organism>
<name>J3P1U0_GAET3</name>
<dbReference type="Proteomes" id="UP000006039">
    <property type="component" value="Unassembled WGS sequence"/>
</dbReference>
<reference evidence="4" key="1">
    <citation type="submission" date="2010-07" db="EMBL/GenBank/DDBJ databases">
        <title>The genome sequence of Gaeumannomyces graminis var. tritici strain R3-111a-1.</title>
        <authorList>
            <consortium name="The Broad Institute Genome Sequencing Platform"/>
            <person name="Ma L.-J."/>
            <person name="Dead R."/>
            <person name="Young S."/>
            <person name="Zeng Q."/>
            <person name="Koehrsen M."/>
            <person name="Alvarado L."/>
            <person name="Berlin A."/>
            <person name="Chapman S.B."/>
            <person name="Chen Z."/>
            <person name="Freedman E."/>
            <person name="Gellesch M."/>
            <person name="Goldberg J."/>
            <person name="Griggs A."/>
            <person name="Gujja S."/>
            <person name="Heilman E.R."/>
            <person name="Heiman D."/>
            <person name="Hepburn T."/>
            <person name="Howarth C."/>
            <person name="Jen D."/>
            <person name="Larson L."/>
            <person name="Mehta T."/>
            <person name="Neiman D."/>
            <person name="Pearson M."/>
            <person name="Roberts A."/>
            <person name="Saif S."/>
            <person name="Shea T."/>
            <person name="Shenoy N."/>
            <person name="Sisk P."/>
            <person name="Stolte C."/>
            <person name="Sykes S."/>
            <person name="Walk T."/>
            <person name="White J."/>
            <person name="Yandava C."/>
            <person name="Haas B."/>
            <person name="Nusbaum C."/>
            <person name="Birren B."/>
        </authorList>
    </citation>
    <scope>NUCLEOTIDE SEQUENCE [LARGE SCALE GENOMIC DNA]</scope>
    <source>
        <strain evidence="4">R3-111a-1</strain>
    </source>
</reference>
<dbReference type="GeneID" id="20347946"/>
<proteinExistence type="predicted"/>
<evidence type="ECO:0000256" key="1">
    <source>
        <dbReference type="SAM" id="MobiDB-lite"/>
    </source>
</evidence>
<dbReference type="Gene3D" id="2.130.10.10">
    <property type="entry name" value="YVTN repeat-like/Quinoprotein amine dehydrogenase"/>
    <property type="match status" value="1"/>
</dbReference>
<evidence type="ECO:0000313" key="4">
    <source>
        <dbReference type="Proteomes" id="UP000006039"/>
    </source>
</evidence>
<reference evidence="3" key="5">
    <citation type="submission" date="2018-04" db="UniProtKB">
        <authorList>
            <consortium name="EnsemblFungi"/>
        </authorList>
    </citation>
    <scope>IDENTIFICATION</scope>
    <source>
        <strain evidence="3">R3-111a-1</strain>
    </source>
</reference>
<accession>J3P1U0</accession>
<dbReference type="AlphaFoldDB" id="J3P1U0"/>
<dbReference type="EnsemblFungi" id="EJT73632">
    <property type="protein sequence ID" value="EJT73632"/>
    <property type="gene ID" value="GGTG_07488"/>
</dbReference>
<reference evidence="2" key="3">
    <citation type="submission" date="2010-09" db="EMBL/GenBank/DDBJ databases">
        <title>Annotation of Gaeumannomyces graminis var. tritici R3-111a-1.</title>
        <authorList>
            <consortium name="The Broad Institute Genome Sequencing Platform"/>
            <person name="Ma L.-J."/>
            <person name="Dead R."/>
            <person name="Young S.K."/>
            <person name="Zeng Q."/>
            <person name="Gargeya S."/>
            <person name="Fitzgerald M."/>
            <person name="Haas B."/>
            <person name="Abouelleil A."/>
            <person name="Alvarado L."/>
            <person name="Arachchi H.M."/>
            <person name="Berlin A."/>
            <person name="Brown A."/>
            <person name="Chapman S.B."/>
            <person name="Chen Z."/>
            <person name="Dunbar C."/>
            <person name="Freedman E."/>
            <person name="Gearin G."/>
            <person name="Gellesch M."/>
            <person name="Goldberg J."/>
            <person name="Griggs A."/>
            <person name="Gujja S."/>
            <person name="Heiman D."/>
            <person name="Howarth C."/>
            <person name="Larson L."/>
            <person name="Lui A."/>
            <person name="MacDonald P.J.P."/>
            <person name="Mehta T."/>
            <person name="Montmayeur A."/>
            <person name="Murphy C."/>
            <person name="Neiman D."/>
            <person name="Pearson M."/>
            <person name="Priest M."/>
            <person name="Roberts A."/>
            <person name="Saif S."/>
            <person name="Shea T."/>
            <person name="Shenoy N."/>
            <person name="Sisk P."/>
            <person name="Stolte C."/>
            <person name="Sykes S."/>
            <person name="Yandava C."/>
            <person name="Wortman J."/>
            <person name="Nusbaum C."/>
            <person name="Birren B."/>
        </authorList>
    </citation>
    <scope>NUCLEOTIDE SEQUENCE</scope>
    <source>
        <strain evidence="2">R3-111a-1</strain>
    </source>
</reference>
<dbReference type="InterPro" id="IPR015943">
    <property type="entry name" value="WD40/YVTN_repeat-like_dom_sf"/>
</dbReference>
<dbReference type="OrthoDB" id="5588185at2759"/>
<reference evidence="2" key="2">
    <citation type="submission" date="2010-07" db="EMBL/GenBank/DDBJ databases">
        <authorList>
            <consortium name="The Broad Institute Genome Sequencing Platform"/>
            <consortium name="Broad Institute Genome Sequencing Center for Infectious Disease"/>
            <person name="Ma L.-J."/>
            <person name="Dead R."/>
            <person name="Young S."/>
            <person name="Zeng Q."/>
            <person name="Koehrsen M."/>
            <person name="Alvarado L."/>
            <person name="Berlin A."/>
            <person name="Chapman S.B."/>
            <person name="Chen Z."/>
            <person name="Freedman E."/>
            <person name="Gellesch M."/>
            <person name="Goldberg J."/>
            <person name="Griggs A."/>
            <person name="Gujja S."/>
            <person name="Heilman E.R."/>
            <person name="Heiman D."/>
            <person name="Hepburn T."/>
            <person name="Howarth C."/>
            <person name="Jen D."/>
            <person name="Larson L."/>
            <person name="Mehta T."/>
            <person name="Neiman D."/>
            <person name="Pearson M."/>
            <person name="Roberts A."/>
            <person name="Saif S."/>
            <person name="Shea T."/>
            <person name="Shenoy N."/>
            <person name="Sisk P."/>
            <person name="Stolte C."/>
            <person name="Sykes S."/>
            <person name="Walk T."/>
            <person name="White J."/>
            <person name="Yandava C."/>
            <person name="Haas B."/>
            <person name="Nusbaum C."/>
            <person name="Birren B."/>
        </authorList>
    </citation>
    <scope>NUCLEOTIDE SEQUENCE</scope>
    <source>
        <strain evidence="2">R3-111a-1</strain>
    </source>
</reference>